<dbReference type="Gene3D" id="3.40.50.720">
    <property type="entry name" value="NAD(P)-binding Rossmann-like Domain"/>
    <property type="match status" value="1"/>
</dbReference>
<keyword evidence="5" id="KW-0560">Oxidoreductase</keyword>
<evidence type="ECO:0000256" key="6">
    <source>
        <dbReference type="ARBA" id="ARBA00023128"/>
    </source>
</evidence>
<evidence type="ECO:0000256" key="3">
    <source>
        <dbReference type="ARBA" id="ARBA00006484"/>
    </source>
</evidence>
<evidence type="ECO:0000256" key="1">
    <source>
        <dbReference type="ARBA" id="ARBA00004173"/>
    </source>
</evidence>
<dbReference type="Pfam" id="PF00106">
    <property type="entry name" value="adh_short"/>
    <property type="match status" value="1"/>
</dbReference>
<protein>
    <recommendedName>
        <fullName evidence="8">Hydroxysteroid dehydrogenase-like protein 2</fullName>
    </recommendedName>
</protein>
<accession>A0A7S0RGS7</accession>
<keyword evidence="6" id="KW-0496">Mitochondrion</keyword>
<comment type="subcellular location">
    <subcellularLocation>
        <location evidence="1">Mitochondrion</location>
    </subcellularLocation>
    <subcellularLocation>
        <location evidence="2">Peroxisome</location>
    </subcellularLocation>
</comment>
<evidence type="ECO:0000256" key="4">
    <source>
        <dbReference type="ARBA" id="ARBA00022857"/>
    </source>
</evidence>
<dbReference type="InterPro" id="IPR002347">
    <property type="entry name" value="SDR_fam"/>
</dbReference>
<gene>
    <name evidence="9" type="ORF">POBO1169_LOCUS13321</name>
</gene>
<evidence type="ECO:0000256" key="2">
    <source>
        <dbReference type="ARBA" id="ARBA00004275"/>
    </source>
</evidence>
<organism evidence="9">
    <name type="scientific">Pyramimonas obovata</name>
    <dbReference type="NCBI Taxonomy" id="1411642"/>
    <lineage>
        <taxon>Eukaryota</taxon>
        <taxon>Viridiplantae</taxon>
        <taxon>Chlorophyta</taxon>
        <taxon>Pyramimonadophyceae</taxon>
        <taxon>Pyramimonadales</taxon>
        <taxon>Pyramimonadaceae</taxon>
        <taxon>Pyramimonas</taxon>
        <taxon>Pyramimonas incertae sedis</taxon>
    </lineage>
</organism>
<dbReference type="GO" id="GO:0016491">
    <property type="term" value="F:oxidoreductase activity"/>
    <property type="evidence" value="ECO:0007669"/>
    <property type="project" value="UniProtKB-KW"/>
</dbReference>
<dbReference type="AlphaFoldDB" id="A0A7S0RGS7"/>
<dbReference type="GO" id="GO:0005777">
    <property type="term" value="C:peroxisome"/>
    <property type="evidence" value="ECO:0007669"/>
    <property type="project" value="UniProtKB-SubCell"/>
</dbReference>
<keyword evidence="7" id="KW-0576">Peroxisome</keyword>
<evidence type="ECO:0000313" key="9">
    <source>
        <dbReference type="EMBL" id="CAD8676787.1"/>
    </source>
</evidence>
<dbReference type="EMBL" id="HBFA01026227">
    <property type="protein sequence ID" value="CAD8676787.1"/>
    <property type="molecule type" value="Transcribed_RNA"/>
</dbReference>
<dbReference type="PRINTS" id="PR00081">
    <property type="entry name" value="GDHRDH"/>
</dbReference>
<dbReference type="FunFam" id="3.40.50.720:FF:000301">
    <property type="entry name" value="Hydroxysteroid dehydrogenase like 2"/>
    <property type="match status" value="1"/>
</dbReference>
<reference evidence="9" key="1">
    <citation type="submission" date="2021-01" db="EMBL/GenBank/DDBJ databases">
        <authorList>
            <person name="Corre E."/>
            <person name="Pelletier E."/>
            <person name="Niang G."/>
            <person name="Scheremetjew M."/>
            <person name="Finn R."/>
            <person name="Kale V."/>
            <person name="Holt S."/>
            <person name="Cochrane G."/>
            <person name="Meng A."/>
            <person name="Brown T."/>
            <person name="Cohen L."/>
        </authorList>
    </citation>
    <scope>NUCLEOTIDE SEQUENCE</scope>
    <source>
        <strain evidence="9">CCMP722</strain>
    </source>
</reference>
<dbReference type="GO" id="GO:0005739">
    <property type="term" value="C:mitochondrion"/>
    <property type="evidence" value="ECO:0007669"/>
    <property type="project" value="UniProtKB-SubCell"/>
</dbReference>
<dbReference type="PANTHER" id="PTHR42808:SF4">
    <property type="entry name" value="SHORT CHAIN DEHYDROGENASE"/>
    <property type="match status" value="1"/>
</dbReference>
<name>A0A7S0RGS7_9CHLO</name>
<proteinExistence type="inferred from homology"/>
<sequence length="311" mass="34016">MKLTYPNLQGKVAIVTGGSRGIGRECCLALARCGCNVVVAAKTTEPAPTLPGTIYTVAAEVEALGVRALPFKVDMRDVNGILKCVEATVDAFGRIDILINNASALWWQDVVDTPVNKYDLITSINSRGTFFLTKACLPHMQKNGFGRIINMSPPIRFDVLAGHTAYYISKFGMTLVALGVAAEFKGTGISANTIWPATVIESLASINFKLGDRSFWRKPTIITDCVLSVINEEDSFTGNQLIDDVYLTQHKGLSAEDLVQYRCDPAVEPPRVLDMEIEPEVGRKMFKRGDVNKLDNDLKNSLGEDAIRSKL</sequence>
<keyword evidence="4" id="KW-0521">NADP</keyword>
<dbReference type="InterPro" id="IPR051935">
    <property type="entry name" value="HSDL2"/>
</dbReference>
<dbReference type="SUPFAM" id="SSF51735">
    <property type="entry name" value="NAD(P)-binding Rossmann-fold domains"/>
    <property type="match status" value="1"/>
</dbReference>
<comment type="similarity">
    <text evidence="3">Belongs to the short-chain dehydrogenases/reductases (SDR) family.</text>
</comment>
<dbReference type="PANTHER" id="PTHR42808">
    <property type="entry name" value="HYDROXYSTEROID DEHYDROGENASE-LIKE PROTEIN 2"/>
    <property type="match status" value="1"/>
</dbReference>
<evidence type="ECO:0000256" key="7">
    <source>
        <dbReference type="ARBA" id="ARBA00023140"/>
    </source>
</evidence>
<dbReference type="InterPro" id="IPR036291">
    <property type="entry name" value="NAD(P)-bd_dom_sf"/>
</dbReference>
<evidence type="ECO:0000256" key="5">
    <source>
        <dbReference type="ARBA" id="ARBA00023002"/>
    </source>
</evidence>
<evidence type="ECO:0000256" key="8">
    <source>
        <dbReference type="ARBA" id="ARBA00040243"/>
    </source>
</evidence>
<dbReference type="NCBIfam" id="NF006133">
    <property type="entry name" value="PRK08278.1"/>
    <property type="match status" value="1"/>
</dbReference>